<evidence type="ECO:0000256" key="3">
    <source>
        <dbReference type="ARBA" id="ARBA00012462"/>
    </source>
</evidence>
<dbReference type="GO" id="GO:0008240">
    <property type="term" value="F:tripeptidyl-peptidase activity"/>
    <property type="evidence" value="ECO:0007669"/>
    <property type="project" value="UniProtKB-EC"/>
</dbReference>
<dbReference type="OrthoDB" id="10256524at2759"/>
<keyword evidence="5" id="KW-0031">Aminopeptidase</keyword>
<dbReference type="InterPro" id="IPR000209">
    <property type="entry name" value="Peptidase_S8/S53_dom"/>
</dbReference>
<dbReference type="InterPro" id="IPR022232">
    <property type="entry name" value="TPPII_C_art"/>
</dbReference>
<dbReference type="InterPro" id="IPR050131">
    <property type="entry name" value="Peptidase_S8_subtilisin-like"/>
</dbReference>
<evidence type="ECO:0000256" key="1">
    <source>
        <dbReference type="ARBA" id="ARBA00001910"/>
    </source>
</evidence>
<dbReference type="InterPro" id="IPR034051">
    <property type="entry name" value="TPP_II_domain"/>
</dbReference>
<dbReference type="InterPro" id="IPR022229">
    <property type="entry name" value="TPPII_Ig-like-2"/>
</dbReference>
<feature type="domain" description="Tripeptidyl-peptidase II galactose-binding" evidence="15">
    <location>
        <begin position="655"/>
        <end position="743"/>
    </location>
</feature>
<keyword evidence="7 10" id="KW-0378">Hydrolase</keyword>
<organism evidence="16">
    <name type="scientific">Octopus bimaculoides</name>
    <name type="common">California two-spotted octopus</name>
    <dbReference type="NCBI Taxonomy" id="37653"/>
    <lineage>
        <taxon>Eukaryota</taxon>
        <taxon>Metazoa</taxon>
        <taxon>Spiralia</taxon>
        <taxon>Lophotrochozoa</taxon>
        <taxon>Mollusca</taxon>
        <taxon>Cephalopoda</taxon>
        <taxon>Coleoidea</taxon>
        <taxon>Octopodiformes</taxon>
        <taxon>Octopoda</taxon>
        <taxon>Incirrata</taxon>
        <taxon>Octopodidae</taxon>
        <taxon>Octopus</taxon>
    </lineage>
</organism>
<dbReference type="AlphaFoldDB" id="A0A0L8IDH7"/>
<dbReference type="KEGG" id="obi:106874742"/>
<name>A0A0L8IDH7_OCTBM</name>
<dbReference type="SUPFAM" id="SSF52743">
    <property type="entry name" value="Subtilisin-like"/>
    <property type="match status" value="1"/>
</dbReference>
<sequence>MASSADTVFPVEGLLPKKETGSTSFLAKYPDYDGRGILIAVLDTGVDPGAAGLQVTSDDKPKILDLIDTTGSGDVDTSTVVEVNQNEIIGLTGRNLKIPESWNNPTGQYYIGIKNAYDLYPKTLKERISKERTDRLWSPPHRLALAEVTRKLEEFDTSHPYPNPDELNIREDLTNQIEILNNLDKKHNDCGPVFDCVVFHDGETWRACVDTSEKGQLDQCELLASYREERKFARLSYADMLNFSVNIHNNGTLLEIVTNAGSHGTHVGCIAAGYFPETPERNGVAPGAQIISIKIGDTRLKSMETGSALVRAMVKVIEYKCDLVNYSYGEAAHWVNGGRVCDILSEVVNKHGVIFVSSAGNNGPALSTVGVPGGTTTSMIGVGACVCPSMMVAEYSLRERLPIMQYPWSSRGPAPDGFMGVCISAPGGAIASVPNWTLKGCQLMNGTSMSSPNACGCIALILSGLKANSIPYSPFSVRRALMNAAQPIEGCEPFGLGAGLLQVEKAYDFLTNFSEAKERNVQFLVTVPGGNRGIYIRDICKLNKINEISVSVELSYLENKTVQEDKIDFNLQLCLTCDASWVEIPSHLELNTFRSIGVQVDPRGLPHGAHYTEIKAFDVSCLAKGPVFTVPITVIVPIKITDDVHHTVSFTDVKFKPGQIKRHFIHVPEGATFGVLKIESKDTEKSCRFLLHTLQLLPQCQYRKHEFDKLVTLSDQGEFVQSFPVLDSNILEVCLAKWWANLGEVTLDYSVTFRGISVDSKQIVMHAADGIARCNVKATLRHEEICPSVCLKSLAQPLRPAEHKLRSLNGPRDLLPEGRQIYAIELTYNFHLSKGEEVTPDCSLLSDLLYESEYESQLWMLFDSNKYFISAGDAYPTRYSVKLEKGDYVILLQIRHDNREMVEKLKDTVLVLHHRLQNALFLDIHACWQNTLSPQAKKLCSLCAHKGTTYPLFFCPLPDDKLPKSHGPGNYLTGSLFVLKDEPLKKSTSVPFKYILTELVKKPKNSNGKNKESKEKTAEEEYEEALRDLKISWLTKLDDCDNLYKELSTEYQDYLLLHVARLQALDADKDRMKKLPEITKVAEHILSNIDKDALLAYYGMKSDPRPNSSSIKIEMDKQKNILIDTFVKLGCAQADTHLEAMKPLNAVTSGDDEQVTGVEDDEDNDCEHVIPKVPIQEIDSIFEELIKWVDPFDSKVIEFSVRHAMMHKLYGRSLRFLLKQNEEKPSKQQEKRCTEIFKQLNWNHCAEYFENLLLVKYPKSYRPF</sequence>
<dbReference type="Pfam" id="PF21316">
    <property type="entry name" value="TPPII_GBD"/>
    <property type="match status" value="1"/>
</dbReference>
<evidence type="ECO:0000256" key="8">
    <source>
        <dbReference type="ARBA" id="ARBA00022825"/>
    </source>
</evidence>
<dbReference type="InterPro" id="IPR015500">
    <property type="entry name" value="Peptidase_S8_subtilisin-rel"/>
</dbReference>
<dbReference type="OMA" id="SLRDFQC"/>
<feature type="domain" description="Tripeptidyl-peptidase II first Ig-like" evidence="14">
    <location>
        <begin position="521"/>
        <end position="635"/>
    </location>
</feature>
<dbReference type="InterPro" id="IPR048384">
    <property type="entry name" value="TPPII_GBD"/>
</dbReference>
<dbReference type="Gene3D" id="2.60.40.3170">
    <property type="match status" value="1"/>
</dbReference>
<gene>
    <name evidence="16" type="ORF">OCBIM_22020590mg</name>
</gene>
<dbReference type="CDD" id="cd04857">
    <property type="entry name" value="Peptidases_S8_Tripeptidyl_Aminopeptidase_II"/>
    <property type="match status" value="1"/>
</dbReference>
<dbReference type="InterPro" id="IPR023828">
    <property type="entry name" value="Peptidase_S8_Ser-AS"/>
</dbReference>
<evidence type="ECO:0000256" key="7">
    <source>
        <dbReference type="ARBA" id="ARBA00022801"/>
    </source>
</evidence>
<comment type="catalytic activity">
    <reaction evidence="1">
        <text>Release of an N-terminal tripeptide from a polypeptide.</text>
        <dbReference type="EC" id="3.4.14.10"/>
    </reaction>
</comment>
<dbReference type="Gene3D" id="6.10.250.3080">
    <property type="match status" value="1"/>
</dbReference>
<dbReference type="GO" id="GO:0004177">
    <property type="term" value="F:aminopeptidase activity"/>
    <property type="evidence" value="ECO:0007669"/>
    <property type="project" value="UniProtKB-KW"/>
</dbReference>
<proteinExistence type="inferred from homology"/>
<feature type="active site" description="Charge relay system" evidence="10">
    <location>
        <position position="448"/>
    </location>
</feature>
<dbReference type="EC" id="3.4.14.10" evidence="3"/>
<accession>A0A0L8IDH7</accession>
<dbReference type="GO" id="GO:0005829">
    <property type="term" value="C:cytosol"/>
    <property type="evidence" value="ECO:0007669"/>
    <property type="project" value="TreeGrafter"/>
</dbReference>
<dbReference type="PRINTS" id="PR00723">
    <property type="entry name" value="SUBTILISIN"/>
</dbReference>
<evidence type="ECO:0000259" key="15">
    <source>
        <dbReference type="Pfam" id="PF21316"/>
    </source>
</evidence>
<dbReference type="EMBL" id="KQ416030">
    <property type="protein sequence ID" value="KOF99075.1"/>
    <property type="molecule type" value="Genomic_DNA"/>
</dbReference>
<keyword evidence="6 10" id="KW-0645">Protease</keyword>
<evidence type="ECO:0000256" key="2">
    <source>
        <dbReference type="ARBA" id="ARBA00011073"/>
    </source>
</evidence>
<dbReference type="PROSITE" id="PS00138">
    <property type="entry name" value="SUBTILASE_SER"/>
    <property type="match status" value="1"/>
</dbReference>
<evidence type="ECO:0000259" key="14">
    <source>
        <dbReference type="Pfam" id="PF21223"/>
    </source>
</evidence>
<dbReference type="Pfam" id="PF12580">
    <property type="entry name" value="TPPII"/>
    <property type="match status" value="1"/>
</dbReference>
<dbReference type="Pfam" id="PF00082">
    <property type="entry name" value="Peptidase_S8"/>
    <property type="match status" value="1"/>
</dbReference>
<evidence type="ECO:0000256" key="10">
    <source>
        <dbReference type="PROSITE-ProRule" id="PRU01240"/>
    </source>
</evidence>
<protein>
    <recommendedName>
        <fullName evidence="4">Tripeptidyl-peptidase 2</fullName>
        <ecNumber evidence="3">3.4.14.10</ecNumber>
    </recommendedName>
    <alternativeName>
        <fullName evidence="9">Tripeptidyl aminopeptidase</fullName>
    </alternativeName>
</protein>
<keyword evidence="8 10" id="KW-0720">Serine protease</keyword>
<dbReference type="PANTHER" id="PTHR43806:SF14">
    <property type="entry name" value="TRIPEPTIDYL-PEPTIDASE 2"/>
    <property type="match status" value="1"/>
</dbReference>
<dbReference type="PANTHER" id="PTHR43806">
    <property type="entry name" value="PEPTIDASE S8"/>
    <property type="match status" value="1"/>
</dbReference>
<feature type="domain" description="Peptidase S8/S53" evidence="11">
    <location>
        <begin position="34"/>
        <end position="486"/>
    </location>
</feature>
<evidence type="ECO:0000313" key="16">
    <source>
        <dbReference type="EMBL" id="KOF99075.1"/>
    </source>
</evidence>
<feature type="domain" description="Tripeptidyl peptidase II second Ig-like" evidence="12">
    <location>
        <begin position="779"/>
        <end position="965"/>
    </location>
</feature>
<dbReference type="InterPro" id="IPR046939">
    <property type="entry name" value="TPPII_C_sf"/>
</dbReference>
<feature type="domain" description="Tripeptidyl peptidase II C-terminal" evidence="13">
    <location>
        <begin position="1010"/>
        <end position="1076"/>
    </location>
</feature>
<evidence type="ECO:0000256" key="4">
    <source>
        <dbReference type="ARBA" id="ARBA00020244"/>
    </source>
</evidence>
<dbReference type="GO" id="GO:0004252">
    <property type="term" value="F:serine-type endopeptidase activity"/>
    <property type="evidence" value="ECO:0007669"/>
    <property type="project" value="UniProtKB-UniRule"/>
</dbReference>
<evidence type="ECO:0000256" key="6">
    <source>
        <dbReference type="ARBA" id="ARBA00022670"/>
    </source>
</evidence>
<feature type="active site" description="Charge relay system" evidence="10">
    <location>
        <position position="43"/>
    </location>
</feature>
<evidence type="ECO:0000256" key="9">
    <source>
        <dbReference type="ARBA" id="ARBA00032232"/>
    </source>
</evidence>
<dbReference type="InterPro" id="IPR048383">
    <property type="entry name" value="TPPII_Ig-like-1"/>
</dbReference>
<dbReference type="Pfam" id="PF12583">
    <property type="entry name" value="TPPII_C"/>
    <property type="match status" value="1"/>
</dbReference>
<dbReference type="GO" id="GO:0006508">
    <property type="term" value="P:proteolysis"/>
    <property type="evidence" value="ECO:0007669"/>
    <property type="project" value="UniProtKB-KW"/>
</dbReference>
<feature type="active site" description="Charge relay system" evidence="10">
    <location>
        <position position="263"/>
    </location>
</feature>
<dbReference type="Gene3D" id="3.40.50.200">
    <property type="entry name" value="Peptidase S8/S53 domain"/>
    <property type="match status" value="1"/>
</dbReference>
<dbReference type="FunFam" id="3.40.50.200:FF:000003">
    <property type="entry name" value="Tripeptidyl peptidase 2"/>
    <property type="match status" value="1"/>
</dbReference>
<comment type="similarity">
    <text evidence="2 10">Belongs to the peptidase S8 family.</text>
</comment>
<dbReference type="Pfam" id="PF21223">
    <property type="entry name" value="TPPII_Ig-like-1"/>
    <property type="match status" value="1"/>
</dbReference>
<evidence type="ECO:0000259" key="11">
    <source>
        <dbReference type="Pfam" id="PF00082"/>
    </source>
</evidence>
<dbReference type="Gene3D" id="1.25.40.710">
    <property type="match status" value="1"/>
</dbReference>
<dbReference type="InterPro" id="IPR046940">
    <property type="entry name" value="TPPII_Ig-like_sf"/>
</dbReference>
<evidence type="ECO:0000259" key="13">
    <source>
        <dbReference type="Pfam" id="PF12583"/>
    </source>
</evidence>
<dbReference type="Gene3D" id="2.20.25.690">
    <property type="match status" value="1"/>
</dbReference>
<evidence type="ECO:0000259" key="12">
    <source>
        <dbReference type="Pfam" id="PF12580"/>
    </source>
</evidence>
<dbReference type="PROSITE" id="PS51892">
    <property type="entry name" value="SUBTILASE"/>
    <property type="match status" value="1"/>
</dbReference>
<dbReference type="STRING" id="37653.A0A0L8IDH7"/>
<evidence type="ECO:0000256" key="5">
    <source>
        <dbReference type="ARBA" id="ARBA00022438"/>
    </source>
</evidence>
<dbReference type="InterPro" id="IPR036852">
    <property type="entry name" value="Peptidase_S8/S53_dom_sf"/>
</dbReference>
<reference evidence="16" key="1">
    <citation type="submission" date="2015-07" db="EMBL/GenBank/DDBJ databases">
        <title>MeaNS - Measles Nucleotide Surveillance Program.</title>
        <authorList>
            <person name="Tran T."/>
            <person name="Druce J."/>
        </authorList>
    </citation>
    <scope>NUCLEOTIDE SEQUENCE</scope>
    <source>
        <strain evidence="16">UCB-OBI-ISO-001</strain>
        <tissue evidence="16">Gonad</tissue>
    </source>
</reference>